<dbReference type="HOGENOM" id="CLU_1595048_0_0_1"/>
<dbReference type="EMBL" id="KN832910">
    <property type="protein sequence ID" value="KIM92677.1"/>
    <property type="molecule type" value="Genomic_DNA"/>
</dbReference>
<dbReference type="GO" id="GO:0003824">
    <property type="term" value="F:catalytic activity"/>
    <property type="evidence" value="ECO:0007669"/>
    <property type="project" value="InterPro"/>
</dbReference>
<gene>
    <name evidence="3" type="ORF">OIDMADRAFT_62344</name>
</gene>
<evidence type="ECO:0000313" key="4">
    <source>
        <dbReference type="Proteomes" id="UP000054321"/>
    </source>
</evidence>
<name>A0A0C3CSN9_OIDMZ</name>
<organism evidence="3 4">
    <name type="scientific">Oidiodendron maius (strain Zn)</name>
    <dbReference type="NCBI Taxonomy" id="913774"/>
    <lineage>
        <taxon>Eukaryota</taxon>
        <taxon>Fungi</taxon>
        <taxon>Dikarya</taxon>
        <taxon>Ascomycota</taxon>
        <taxon>Pezizomycotina</taxon>
        <taxon>Leotiomycetes</taxon>
        <taxon>Leotiomycetes incertae sedis</taxon>
        <taxon>Myxotrichaceae</taxon>
        <taxon>Oidiodendron</taxon>
    </lineage>
</organism>
<accession>A0A0C3CSN9</accession>
<dbReference type="GO" id="GO:0042981">
    <property type="term" value="P:regulation of apoptotic process"/>
    <property type="evidence" value="ECO:0007669"/>
    <property type="project" value="InterPro"/>
</dbReference>
<keyword evidence="4" id="KW-1185">Reference proteome</keyword>
<evidence type="ECO:0000256" key="1">
    <source>
        <dbReference type="ARBA" id="ARBA00009458"/>
    </source>
</evidence>
<dbReference type="Pfam" id="PF00668">
    <property type="entry name" value="Condensation"/>
    <property type="match status" value="1"/>
</dbReference>
<dbReference type="OrthoDB" id="416786at2759"/>
<evidence type="ECO:0000313" key="3">
    <source>
        <dbReference type="EMBL" id="KIM92677.1"/>
    </source>
</evidence>
<dbReference type="Gene3D" id="3.30.559.30">
    <property type="entry name" value="Nonribosomal peptide synthetase, condensation domain"/>
    <property type="match status" value="1"/>
</dbReference>
<feature type="domain" description="Condensation" evidence="2">
    <location>
        <begin position="2"/>
        <end position="88"/>
    </location>
</feature>
<dbReference type="InParanoid" id="A0A0C3CSN9"/>
<dbReference type="PROSITE" id="PS01258">
    <property type="entry name" value="BH2"/>
    <property type="match status" value="1"/>
</dbReference>
<dbReference type="InterPro" id="IPR020726">
    <property type="entry name" value="Bcl2_BH2_motif_CS"/>
</dbReference>
<proteinExistence type="inferred from homology"/>
<reference evidence="3 4" key="1">
    <citation type="submission" date="2014-04" db="EMBL/GenBank/DDBJ databases">
        <authorList>
            <consortium name="DOE Joint Genome Institute"/>
            <person name="Kuo A."/>
            <person name="Martino E."/>
            <person name="Perotto S."/>
            <person name="Kohler A."/>
            <person name="Nagy L.G."/>
            <person name="Floudas D."/>
            <person name="Copeland A."/>
            <person name="Barry K.W."/>
            <person name="Cichocki N."/>
            <person name="Veneault-Fourrey C."/>
            <person name="LaButti K."/>
            <person name="Lindquist E.A."/>
            <person name="Lipzen A."/>
            <person name="Lundell T."/>
            <person name="Morin E."/>
            <person name="Murat C."/>
            <person name="Sun H."/>
            <person name="Tunlid A."/>
            <person name="Henrissat B."/>
            <person name="Grigoriev I.V."/>
            <person name="Hibbett D.S."/>
            <person name="Martin F."/>
            <person name="Nordberg H.P."/>
            <person name="Cantor M.N."/>
            <person name="Hua S.X."/>
        </authorList>
    </citation>
    <scope>NUCLEOTIDE SEQUENCE [LARGE SCALE GENOMIC DNA]</scope>
    <source>
        <strain evidence="3 4">Zn</strain>
    </source>
</reference>
<dbReference type="AlphaFoldDB" id="A0A0C3CSN9"/>
<dbReference type="SUPFAM" id="SSF52777">
    <property type="entry name" value="CoA-dependent acyltransferases"/>
    <property type="match status" value="1"/>
</dbReference>
<sequence>MAAIFNAAFSYTLFRKTARTDIRFGQMVHGRISSFAQINEVVGPLCSIKLVRIQIQPSWTILDFIRHIEGQHRKMMHHEQVDVRNVTAATPWPIGTQLGSIVNQETMSSPRVPLYGIESSLHQETPPFLPRGLWIQDDGGWSAATFHEQVSEYLELFLPDLEKPPLI</sequence>
<dbReference type="STRING" id="913774.A0A0C3CSN9"/>
<dbReference type="Proteomes" id="UP000054321">
    <property type="component" value="Unassembled WGS sequence"/>
</dbReference>
<dbReference type="InterPro" id="IPR001242">
    <property type="entry name" value="Condensation_dom"/>
</dbReference>
<protein>
    <recommendedName>
        <fullName evidence="2">Condensation domain-containing protein</fullName>
    </recommendedName>
</protein>
<comment type="similarity">
    <text evidence="1">Belongs to the Bcl-2 family.</text>
</comment>
<reference evidence="4" key="2">
    <citation type="submission" date="2015-01" db="EMBL/GenBank/DDBJ databases">
        <title>Evolutionary Origins and Diversification of the Mycorrhizal Mutualists.</title>
        <authorList>
            <consortium name="DOE Joint Genome Institute"/>
            <consortium name="Mycorrhizal Genomics Consortium"/>
            <person name="Kohler A."/>
            <person name="Kuo A."/>
            <person name="Nagy L.G."/>
            <person name="Floudas D."/>
            <person name="Copeland A."/>
            <person name="Barry K.W."/>
            <person name="Cichocki N."/>
            <person name="Veneault-Fourrey C."/>
            <person name="LaButti K."/>
            <person name="Lindquist E.A."/>
            <person name="Lipzen A."/>
            <person name="Lundell T."/>
            <person name="Morin E."/>
            <person name="Murat C."/>
            <person name="Riley R."/>
            <person name="Ohm R."/>
            <person name="Sun H."/>
            <person name="Tunlid A."/>
            <person name="Henrissat B."/>
            <person name="Grigoriev I.V."/>
            <person name="Hibbett D.S."/>
            <person name="Martin F."/>
        </authorList>
    </citation>
    <scope>NUCLEOTIDE SEQUENCE [LARGE SCALE GENOMIC DNA]</scope>
    <source>
        <strain evidence="4">Zn</strain>
    </source>
</reference>
<evidence type="ECO:0000259" key="2">
    <source>
        <dbReference type="Pfam" id="PF00668"/>
    </source>
</evidence>